<dbReference type="OrthoDB" id="9801383at2"/>
<evidence type="ECO:0000313" key="2">
    <source>
        <dbReference type="EMBL" id="ANK12825.1"/>
    </source>
</evidence>
<evidence type="ECO:0000256" key="1">
    <source>
        <dbReference type="SAM" id="SignalP"/>
    </source>
</evidence>
<dbReference type="Pfam" id="PF05787">
    <property type="entry name" value="PhoX"/>
    <property type="match status" value="2"/>
</dbReference>
<dbReference type="Proteomes" id="UP000078263">
    <property type="component" value="Chromosome"/>
</dbReference>
<dbReference type="EMBL" id="CP016033">
    <property type="protein sequence ID" value="ANK12825.1"/>
    <property type="molecule type" value="Genomic_DNA"/>
</dbReference>
<evidence type="ECO:0000313" key="3">
    <source>
        <dbReference type="Proteomes" id="UP000078263"/>
    </source>
</evidence>
<keyword evidence="1" id="KW-0732">Signal</keyword>
<dbReference type="InterPro" id="IPR006311">
    <property type="entry name" value="TAT_signal"/>
</dbReference>
<dbReference type="SUPFAM" id="SSF63829">
    <property type="entry name" value="Calcium-dependent phosphotriesterase"/>
    <property type="match status" value="1"/>
</dbReference>
<dbReference type="STRING" id="1112.A9D12_07560"/>
<dbReference type="KEGG" id="pns:A9D12_07560"/>
<dbReference type="InterPro" id="IPR008557">
    <property type="entry name" value="PhoX"/>
</dbReference>
<keyword evidence="3" id="KW-1185">Reference proteome</keyword>
<sequence length="462" mass="48741">MSQPILTPDRRRFLGAGAAATATAFAALAASGCMSSRTSRRAQAPTGGTAATGGFAGYGALQSDPAGLLDLPTGFSYRVISRRGDAMDDGGTVPDRADGMGCFDLGNGEIALVRNHELQPRHDAGGPIAKGFGKRDGQFVPGGTTTIVLDAATLGVKRQFRSLGGTIRNCSGGVTPWGSWLTCEEAPTGPGQPYGDGLERDHGWVFEVPAAARGLIDPVPLTAMGRFNHEAAAVDPATGIVYMTEDRDDGVLYRFVPRVPGRLAEGGRLQALMIEGLPDSRNWNGSAMSLRKTYPVTWIDLDQPEAPKDDLRLRAAAKGATLIARGEGLHMGRDRGQSEVFACCTSGGARQLGQIMRLTIGQNGQPDTLALFFESESKDQFDYGDNLTVAPNGHLIVCEDQYTLLVDNHIRGITPAGEAYTLARLKAQTELAGGCFSPDGRTLFVNAYSPAATLAITGPWAA</sequence>
<protein>
    <submittedName>
        <fullName evidence="2">Phosphatase</fullName>
    </submittedName>
</protein>
<feature type="chain" id="PRO_5008251721" evidence="1">
    <location>
        <begin position="30"/>
        <end position="462"/>
    </location>
</feature>
<name>A0A192D3Z0_9SPHN</name>
<dbReference type="PROSITE" id="PS51318">
    <property type="entry name" value="TAT"/>
    <property type="match status" value="1"/>
</dbReference>
<dbReference type="PANTHER" id="PTHR35399">
    <property type="entry name" value="SLR8030 PROTEIN"/>
    <property type="match status" value="1"/>
</dbReference>
<gene>
    <name evidence="2" type="ORF">A9D12_07560</name>
</gene>
<proteinExistence type="predicted"/>
<dbReference type="PANTHER" id="PTHR35399:SF4">
    <property type="entry name" value="MEMBRANE PROTEIN"/>
    <property type="match status" value="1"/>
</dbReference>
<organism evidence="2 3">
    <name type="scientific">Erythrobacter neustonensis</name>
    <dbReference type="NCBI Taxonomy" id="1112"/>
    <lineage>
        <taxon>Bacteria</taxon>
        <taxon>Pseudomonadati</taxon>
        <taxon>Pseudomonadota</taxon>
        <taxon>Alphaproteobacteria</taxon>
        <taxon>Sphingomonadales</taxon>
        <taxon>Erythrobacteraceae</taxon>
        <taxon>Erythrobacter/Porphyrobacter group</taxon>
        <taxon>Erythrobacter</taxon>
    </lineage>
</organism>
<accession>A0A192D3Z0</accession>
<dbReference type="AlphaFoldDB" id="A0A192D3Z0"/>
<dbReference type="RefSeq" id="WP_068350735.1">
    <property type="nucleotide sequence ID" value="NZ_CP016033.1"/>
</dbReference>
<reference evidence="2 3" key="1">
    <citation type="submission" date="2016-05" db="EMBL/GenBank/DDBJ databases">
        <title>Compelete Genome Sequence of Bacteriochlorophyll-Synthesizing Bacterium Porphyrobacter neustonensis DSM 9434.</title>
        <authorList>
            <person name="Shi X.-L."/>
            <person name="Wu Y.-H."/>
            <person name="Cheng H."/>
            <person name="Xu L."/>
            <person name="Zhang X.-Q."/>
            <person name="Wang C.-S."/>
            <person name="Xu X.-W."/>
        </authorList>
    </citation>
    <scope>NUCLEOTIDE SEQUENCE [LARGE SCALE GENOMIC DNA]</scope>
    <source>
        <strain evidence="2 3">DSM 9434</strain>
    </source>
</reference>
<feature type="signal peptide" evidence="1">
    <location>
        <begin position="1"/>
        <end position="29"/>
    </location>
</feature>